<name>A0A0A9U5N7_ARUDO</name>
<protein>
    <submittedName>
        <fullName evidence="1">Uncharacterized protein</fullName>
    </submittedName>
</protein>
<reference evidence="1" key="1">
    <citation type="submission" date="2014-09" db="EMBL/GenBank/DDBJ databases">
        <authorList>
            <person name="Magalhaes I.L.F."/>
            <person name="Oliveira U."/>
            <person name="Santos F.R."/>
            <person name="Vidigal T.H.D.A."/>
            <person name="Brescovit A.D."/>
            <person name="Santos A.J."/>
        </authorList>
    </citation>
    <scope>NUCLEOTIDE SEQUENCE</scope>
    <source>
        <tissue evidence="1">Shoot tissue taken approximately 20 cm above the soil surface</tissue>
    </source>
</reference>
<proteinExistence type="predicted"/>
<reference evidence="1" key="2">
    <citation type="journal article" date="2015" name="Data Brief">
        <title>Shoot transcriptome of the giant reed, Arundo donax.</title>
        <authorList>
            <person name="Barrero R.A."/>
            <person name="Guerrero F.D."/>
            <person name="Moolhuijzen P."/>
            <person name="Goolsby J.A."/>
            <person name="Tidwell J."/>
            <person name="Bellgard S.E."/>
            <person name="Bellgard M.I."/>
        </authorList>
    </citation>
    <scope>NUCLEOTIDE SEQUENCE</scope>
    <source>
        <tissue evidence="1">Shoot tissue taken approximately 20 cm above the soil surface</tissue>
    </source>
</reference>
<sequence length="34" mass="3944">MNKLSSGSIIARKISRLNCYKIDMNEKTRLLQDC</sequence>
<evidence type="ECO:0000313" key="1">
    <source>
        <dbReference type="EMBL" id="JAD15928.1"/>
    </source>
</evidence>
<accession>A0A0A9U5N7</accession>
<dbReference type="AlphaFoldDB" id="A0A0A9U5N7"/>
<dbReference type="EMBL" id="GBRH01281967">
    <property type="protein sequence ID" value="JAD15928.1"/>
    <property type="molecule type" value="Transcribed_RNA"/>
</dbReference>
<organism evidence="1">
    <name type="scientific">Arundo donax</name>
    <name type="common">Giant reed</name>
    <name type="synonym">Donax arundinaceus</name>
    <dbReference type="NCBI Taxonomy" id="35708"/>
    <lineage>
        <taxon>Eukaryota</taxon>
        <taxon>Viridiplantae</taxon>
        <taxon>Streptophyta</taxon>
        <taxon>Embryophyta</taxon>
        <taxon>Tracheophyta</taxon>
        <taxon>Spermatophyta</taxon>
        <taxon>Magnoliopsida</taxon>
        <taxon>Liliopsida</taxon>
        <taxon>Poales</taxon>
        <taxon>Poaceae</taxon>
        <taxon>PACMAD clade</taxon>
        <taxon>Arundinoideae</taxon>
        <taxon>Arundineae</taxon>
        <taxon>Arundo</taxon>
    </lineage>
</organism>